<feature type="transmembrane region" description="Helical" evidence="8">
    <location>
        <begin position="284"/>
        <end position="307"/>
    </location>
</feature>
<keyword evidence="2" id="KW-0813">Transport</keyword>
<feature type="transmembrane region" description="Helical" evidence="8">
    <location>
        <begin position="66"/>
        <end position="84"/>
    </location>
</feature>
<feature type="transmembrane region" description="Helical" evidence="8">
    <location>
        <begin position="246"/>
        <end position="263"/>
    </location>
</feature>
<feature type="transmembrane region" description="Helical" evidence="8">
    <location>
        <begin position="376"/>
        <end position="402"/>
    </location>
</feature>
<protein>
    <submittedName>
        <fullName evidence="10">MFS transporter</fullName>
    </submittedName>
</protein>
<evidence type="ECO:0000256" key="3">
    <source>
        <dbReference type="ARBA" id="ARBA00022475"/>
    </source>
</evidence>
<evidence type="ECO:0000256" key="5">
    <source>
        <dbReference type="ARBA" id="ARBA00022989"/>
    </source>
</evidence>
<comment type="subcellular location">
    <subcellularLocation>
        <location evidence="1">Cell membrane</location>
        <topology evidence="1">Multi-pass membrane protein</topology>
    </subcellularLocation>
</comment>
<evidence type="ECO:0000256" key="7">
    <source>
        <dbReference type="SAM" id="MobiDB-lite"/>
    </source>
</evidence>
<feature type="region of interest" description="Disordered" evidence="7">
    <location>
        <begin position="1"/>
        <end position="25"/>
    </location>
</feature>
<feature type="transmembrane region" description="Helical" evidence="8">
    <location>
        <begin position="31"/>
        <end position="54"/>
    </location>
</feature>
<evidence type="ECO:0000256" key="8">
    <source>
        <dbReference type="SAM" id="Phobius"/>
    </source>
</evidence>
<keyword evidence="3" id="KW-1003">Cell membrane</keyword>
<reference evidence="10 11" key="1">
    <citation type="submission" date="2020-03" db="EMBL/GenBank/DDBJ databases">
        <title>Two novel Motilibacter sp.</title>
        <authorList>
            <person name="Liu S."/>
        </authorList>
    </citation>
    <scope>NUCLEOTIDE SEQUENCE [LARGE SCALE GENOMIC DNA]</scope>
    <source>
        <strain evidence="10 11">E257</strain>
    </source>
</reference>
<comment type="caution">
    <text evidence="10">The sequence shown here is derived from an EMBL/GenBank/DDBJ whole genome shotgun (WGS) entry which is preliminary data.</text>
</comment>
<feature type="transmembrane region" description="Helical" evidence="8">
    <location>
        <begin position="96"/>
        <end position="115"/>
    </location>
</feature>
<feature type="transmembrane region" description="Helical" evidence="8">
    <location>
        <begin position="216"/>
        <end position="234"/>
    </location>
</feature>
<keyword evidence="4 8" id="KW-0812">Transmembrane</keyword>
<dbReference type="Proteomes" id="UP000800981">
    <property type="component" value="Unassembled WGS sequence"/>
</dbReference>
<accession>A0ABX0GVT3</accession>
<evidence type="ECO:0000256" key="4">
    <source>
        <dbReference type="ARBA" id="ARBA00022692"/>
    </source>
</evidence>
<evidence type="ECO:0000313" key="10">
    <source>
        <dbReference type="EMBL" id="NHC13745.1"/>
    </source>
</evidence>
<feature type="transmembrane region" description="Helical" evidence="8">
    <location>
        <begin position="319"/>
        <end position="340"/>
    </location>
</feature>
<evidence type="ECO:0000259" key="9">
    <source>
        <dbReference type="PROSITE" id="PS50850"/>
    </source>
</evidence>
<evidence type="ECO:0000256" key="6">
    <source>
        <dbReference type="ARBA" id="ARBA00023136"/>
    </source>
</evidence>
<evidence type="ECO:0000313" key="11">
    <source>
        <dbReference type="Proteomes" id="UP000800981"/>
    </source>
</evidence>
<keyword evidence="6 8" id="KW-0472">Membrane</keyword>
<feature type="transmembrane region" description="Helical" evidence="8">
    <location>
        <begin position="184"/>
        <end position="204"/>
    </location>
</feature>
<dbReference type="InterPro" id="IPR020846">
    <property type="entry name" value="MFS_dom"/>
</dbReference>
<dbReference type="Gene3D" id="1.20.1720.10">
    <property type="entry name" value="Multidrug resistance protein D"/>
    <property type="match status" value="1"/>
</dbReference>
<dbReference type="InterPro" id="IPR036259">
    <property type="entry name" value="MFS_trans_sf"/>
</dbReference>
<dbReference type="InterPro" id="IPR011701">
    <property type="entry name" value="MFS"/>
</dbReference>
<gene>
    <name evidence="10" type="ORF">G9H71_08120</name>
</gene>
<dbReference type="RefSeq" id="WP_166280439.1">
    <property type="nucleotide sequence ID" value="NZ_JAANNP010000002.1"/>
</dbReference>
<name>A0ABX0GVT3_9ACTN</name>
<dbReference type="PROSITE" id="PS50850">
    <property type="entry name" value="MFS"/>
    <property type="match status" value="1"/>
</dbReference>
<dbReference type="Gene3D" id="1.20.1250.20">
    <property type="entry name" value="MFS general substrate transporter like domains"/>
    <property type="match status" value="1"/>
</dbReference>
<evidence type="ECO:0000256" key="2">
    <source>
        <dbReference type="ARBA" id="ARBA00022448"/>
    </source>
</evidence>
<feature type="domain" description="Major facilitator superfamily (MFS) profile" evidence="9">
    <location>
        <begin position="30"/>
        <end position="519"/>
    </location>
</feature>
<feature type="transmembrane region" description="Helical" evidence="8">
    <location>
        <begin position="493"/>
        <end position="514"/>
    </location>
</feature>
<sequence length="523" mass="52293">MSTAAARNEHDGREAGPPADGSGHRRRGPALLVLSAAQLLVVLTATSPSIALPALRADLDLGESGLSWVLNAYTLAFAGLLLLGGHVGDLVGRRKAFVTGVGVFAVASLAAALAQSEGQLLVARALQGVGAAVVSPAALALVADAYPRGPGRTRAFAVFAAMTAAGAPAGLVLGGALGEAGWRWPFLVAVAAGLLIVAAAPYVVAESRPRSAPADVPGAVAGTVGLGAVVYGLLNAAADGWGSGETVAALAVGVLVLIVFLGVENRRAHPLLPLRVLARRGRSVAYAVVLTVWAALTATVFFLGLYVQRVLGYEPLEAGLAFLPFPVGIVVAAQLAAVLAPRLAPRAIAALGGALAAGGLMWLAQLELDSAYVPALLLPMLVLSLGAGLVAVPLTVTAMAGTEDSGRAEAGDDQGRAESEDDAAAAAVLTAVQQVGGALGLAALTAVSTAAFTDRMRDLGETLQRQVDAGQLTGDQADALTVGLPLYGLTTGYTQAFAVAALIAVGGTVASLLLDRRAAEAGE</sequence>
<feature type="transmembrane region" description="Helical" evidence="8">
    <location>
        <begin position="423"/>
        <end position="447"/>
    </location>
</feature>
<keyword evidence="5 8" id="KW-1133">Transmembrane helix</keyword>
<evidence type="ECO:0000256" key="1">
    <source>
        <dbReference type="ARBA" id="ARBA00004651"/>
    </source>
</evidence>
<organism evidence="10 11">
    <name type="scientific">Motilibacter deserti</name>
    <dbReference type="NCBI Taxonomy" id="2714956"/>
    <lineage>
        <taxon>Bacteria</taxon>
        <taxon>Bacillati</taxon>
        <taxon>Actinomycetota</taxon>
        <taxon>Actinomycetes</taxon>
        <taxon>Motilibacterales</taxon>
        <taxon>Motilibacteraceae</taxon>
        <taxon>Motilibacter</taxon>
    </lineage>
</organism>
<dbReference type="PANTHER" id="PTHR42718:SF46">
    <property type="entry name" value="BLR6921 PROTEIN"/>
    <property type="match status" value="1"/>
</dbReference>
<proteinExistence type="predicted"/>
<feature type="transmembrane region" description="Helical" evidence="8">
    <location>
        <begin position="347"/>
        <end position="364"/>
    </location>
</feature>
<keyword evidence="11" id="KW-1185">Reference proteome</keyword>
<dbReference type="CDD" id="cd17321">
    <property type="entry name" value="MFS_MMR_MDR_like"/>
    <property type="match status" value="1"/>
</dbReference>
<dbReference type="SUPFAM" id="SSF103473">
    <property type="entry name" value="MFS general substrate transporter"/>
    <property type="match status" value="1"/>
</dbReference>
<dbReference type="EMBL" id="JAANNP010000002">
    <property type="protein sequence ID" value="NHC13745.1"/>
    <property type="molecule type" value="Genomic_DNA"/>
</dbReference>
<dbReference type="PANTHER" id="PTHR42718">
    <property type="entry name" value="MAJOR FACILITATOR SUPERFAMILY MULTIDRUG TRANSPORTER MFSC"/>
    <property type="match status" value="1"/>
</dbReference>
<feature type="transmembrane region" description="Helical" evidence="8">
    <location>
        <begin position="121"/>
        <end position="143"/>
    </location>
</feature>
<dbReference type="Pfam" id="PF07690">
    <property type="entry name" value="MFS_1"/>
    <property type="match status" value="1"/>
</dbReference>
<feature type="transmembrane region" description="Helical" evidence="8">
    <location>
        <begin position="155"/>
        <end position="178"/>
    </location>
</feature>